<dbReference type="EMBL" id="CAJJDP010000052">
    <property type="protein sequence ID" value="CAD8168997.1"/>
    <property type="molecule type" value="Genomic_DNA"/>
</dbReference>
<dbReference type="Proteomes" id="UP000683925">
    <property type="component" value="Unassembled WGS sequence"/>
</dbReference>
<protein>
    <submittedName>
        <fullName evidence="2">Uncharacterized protein</fullName>
    </submittedName>
</protein>
<dbReference type="AlphaFoldDB" id="A0A8S1UXK5"/>
<sequence length="72" mass="8732">MKRHNKTENQTLRSNQNHQIESQTEKLKTVLITKQQKSNLQKLFCQYDEEGLQDLLRFKHQLAKKIIKQWKP</sequence>
<dbReference type="OrthoDB" id="308493at2759"/>
<keyword evidence="3" id="KW-1185">Reference proteome</keyword>
<gene>
    <name evidence="2" type="ORF">POCTA_138.1.T0520283</name>
</gene>
<accession>A0A8S1UXK5</accession>
<name>A0A8S1UXK5_PAROT</name>
<evidence type="ECO:0000313" key="2">
    <source>
        <dbReference type="EMBL" id="CAD8168997.1"/>
    </source>
</evidence>
<evidence type="ECO:0000256" key="1">
    <source>
        <dbReference type="SAM" id="MobiDB-lite"/>
    </source>
</evidence>
<feature type="compositionally biased region" description="Polar residues" evidence="1">
    <location>
        <begin position="8"/>
        <end position="22"/>
    </location>
</feature>
<organism evidence="2 3">
    <name type="scientific">Paramecium octaurelia</name>
    <dbReference type="NCBI Taxonomy" id="43137"/>
    <lineage>
        <taxon>Eukaryota</taxon>
        <taxon>Sar</taxon>
        <taxon>Alveolata</taxon>
        <taxon>Ciliophora</taxon>
        <taxon>Intramacronucleata</taxon>
        <taxon>Oligohymenophorea</taxon>
        <taxon>Peniculida</taxon>
        <taxon>Parameciidae</taxon>
        <taxon>Paramecium</taxon>
    </lineage>
</organism>
<dbReference type="OMA" id="HPIEGQT"/>
<comment type="caution">
    <text evidence="2">The sequence shown here is derived from an EMBL/GenBank/DDBJ whole genome shotgun (WGS) entry which is preliminary data.</text>
</comment>
<feature type="region of interest" description="Disordered" evidence="1">
    <location>
        <begin position="1"/>
        <end position="23"/>
    </location>
</feature>
<evidence type="ECO:0000313" key="3">
    <source>
        <dbReference type="Proteomes" id="UP000683925"/>
    </source>
</evidence>
<proteinExistence type="predicted"/>
<reference evidence="2" key="1">
    <citation type="submission" date="2021-01" db="EMBL/GenBank/DDBJ databases">
        <authorList>
            <consortium name="Genoscope - CEA"/>
            <person name="William W."/>
        </authorList>
    </citation>
    <scope>NUCLEOTIDE SEQUENCE</scope>
</reference>